<name>B7VMN5_VIBA3</name>
<dbReference type="AlphaFoldDB" id="B7VMN5"/>
<feature type="domain" description="HTH tetR-type" evidence="3">
    <location>
        <begin position="4"/>
        <end position="64"/>
    </location>
</feature>
<dbReference type="EMBL" id="FM954972">
    <property type="protein sequence ID" value="CAV18286.1"/>
    <property type="molecule type" value="Genomic_DNA"/>
</dbReference>
<evidence type="ECO:0000313" key="5">
    <source>
        <dbReference type="Proteomes" id="UP000009100"/>
    </source>
</evidence>
<dbReference type="SUPFAM" id="SSF46689">
    <property type="entry name" value="Homeodomain-like"/>
    <property type="match status" value="1"/>
</dbReference>
<evidence type="ECO:0000256" key="2">
    <source>
        <dbReference type="PROSITE-ProRule" id="PRU00335"/>
    </source>
</evidence>
<dbReference type="Pfam" id="PF00440">
    <property type="entry name" value="TetR_N"/>
    <property type="match status" value="1"/>
</dbReference>
<dbReference type="GO" id="GO:0003677">
    <property type="term" value="F:DNA binding"/>
    <property type="evidence" value="ECO:0007669"/>
    <property type="project" value="UniProtKB-UniRule"/>
</dbReference>
<dbReference type="InterPro" id="IPR050624">
    <property type="entry name" value="HTH-type_Tx_Regulator"/>
</dbReference>
<reference evidence="4 5" key="1">
    <citation type="submission" date="2009-02" db="EMBL/GenBank/DDBJ databases">
        <title>Vibrio splendidus str. LGP32 complete genome.</title>
        <authorList>
            <person name="Mazel D."/>
            <person name="Le Roux F."/>
        </authorList>
    </citation>
    <scope>NUCLEOTIDE SEQUENCE [LARGE SCALE GENOMIC DNA]</scope>
    <source>
        <strain evidence="4 5">LGP32</strain>
    </source>
</reference>
<evidence type="ECO:0000313" key="4">
    <source>
        <dbReference type="EMBL" id="CAV18286.1"/>
    </source>
</evidence>
<dbReference type="STRING" id="575788.VS_1160"/>
<dbReference type="InterPro" id="IPR001647">
    <property type="entry name" value="HTH_TetR"/>
</dbReference>
<evidence type="ECO:0000256" key="1">
    <source>
        <dbReference type="ARBA" id="ARBA00023125"/>
    </source>
</evidence>
<dbReference type="HOGENOM" id="CLU_1401945_0_0_6"/>
<dbReference type="Proteomes" id="UP000009100">
    <property type="component" value="Chromosome 1"/>
</dbReference>
<feature type="DNA-binding region" description="H-T-H motif" evidence="2">
    <location>
        <begin position="27"/>
        <end position="46"/>
    </location>
</feature>
<organism evidence="4 5">
    <name type="scientific">Vibrio atlanticus (strain LGP32)</name>
    <name type="common">Vibrio splendidus (strain Mel32)</name>
    <dbReference type="NCBI Taxonomy" id="575788"/>
    <lineage>
        <taxon>Bacteria</taxon>
        <taxon>Pseudomonadati</taxon>
        <taxon>Pseudomonadota</taxon>
        <taxon>Gammaproteobacteria</taxon>
        <taxon>Vibrionales</taxon>
        <taxon>Vibrionaceae</taxon>
        <taxon>Vibrio</taxon>
    </lineage>
</organism>
<dbReference type="PANTHER" id="PTHR43479:SF11">
    <property type="entry name" value="ACREF_ENVCD OPERON REPRESSOR-RELATED"/>
    <property type="match status" value="1"/>
</dbReference>
<evidence type="ECO:0000259" key="3">
    <source>
        <dbReference type="PROSITE" id="PS50977"/>
    </source>
</evidence>
<dbReference type="eggNOG" id="COG1309">
    <property type="taxonomic scope" value="Bacteria"/>
</dbReference>
<dbReference type="Gene3D" id="1.10.357.10">
    <property type="entry name" value="Tetracycline Repressor, domain 2"/>
    <property type="match status" value="1"/>
</dbReference>
<dbReference type="PROSITE" id="PS50977">
    <property type="entry name" value="HTH_TETR_2"/>
    <property type="match status" value="1"/>
</dbReference>
<dbReference type="PRINTS" id="PR00455">
    <property type="entry name" value="HTHTETR"/>
</dbReference>
<gene>
    <name evidence="4" type="ordered locus">VS_1160</name>
</gene>
<accession>B7VMN5</accession>
<dbReference type="InterPro" id="IPR009057">
    <property type="entry name" value="Homeodomain-like_sf"/>
</dbReference>
<protein>
    <recommendedName>
        <fullName evidence="3">HTH tetR-type domain-containing protein</fullName>
    </recommendedName>
</protein>
<dbReference type="PANTHER" id="PTHR43479">
    <property type="entry name" value="ACREF/ENVCD OPERON REPRESSOR-RELATED"/>
    <property type="match status" value="1"/>
</dbReference>
<proteinExistence type="predicted"/>
<sequence length="194" mass="22878">MMLNDKRTKILSSAEKLFISQPYSKVSIRSIAKSAGVSPALILYYFNNKEQLFDQLIEEHTSRFQDQFSKYQRVDGIQLQHLLSELIEFWEASPNIFLLFTFGGSSYNYENVQRLKESKFGYTYNKTLENLLYLVDGCNESNFHYYQMLVTSLVSQPYLANKQQKYNNENSTFNLMQYQEVIASLFKEETRFAY</sequence>
<keyword evidence="1 2" id="KW-0238">DNA-binding</keyword>
<dbReference type="KEGG" id="vsp:VS_1160"/>